<accession>A0A9P0G4R5</accession>
<keyword evidence="3" id="KW-1185">Reference proteome</keyword>
<evidence type="ECO:0000256" key="1">
    <source>
        <dbReference type="SAM" id="MobiDB-lite"/>
    </source>
</evidence>
<feature type="region of interest" description="Disordered" evidence="1">
    <location>
        <begin position="1"/>
        <end position="25"/>
    </location>
</feature>
<reference evidence="2" key="1">
    <citation type="submission" date="2022-01" db="EMBL/GenBank/DDBJ databases">
        <authorList>
            <person name="King R."/>
        </authorList>
    </citation>
    <scope>NUCLEOTIDE SEQUENCE</scope>
</reference>
<evidence type="ECO:0000313" key="3">
    <source>
        <dbReference type="Proteomes" id="UP001153636"/>
    </source>
</evidence>
<organism evidence="2 3">
    <name type="scientific">Psylliodes chrysocephalus</name>
    <dbReference type="NCBI Taxonomy" id="3402493"/>
    <lineage>
        <taxon>Eukaryota</taxon>
        <taxon>Metazoa</taxon>
        <taxon>Ecdysozoa</taxon>
        <taxon>Arthropoda</taxon>
        <taxon>Hexapoda</taxon>
        <taxon>Insecta</taxon>
        <taxon>Pterygota</taxon>
        <taxon>Neoptera</taxon>
        <taxon>Endopterygota</taxon>
        <taxon>Coleoptera</taxon>
        <taxon>Polyphaga</taxon>
        <taxon>Cucujiformia</taxon>
        <taxon>Chrysomeloidea</taxon>
        <taxon>Chrysomelidae</taxon>
        <taxon>Galerucinae</taxon>
        <taxon>Alticini</taxon>
        <taxon>Psylliodes</taxon>
    </lineage>
</organism>
<name>A0A9P0G4R5_9CUCU</name>
<protein>
    <submittedName>
        <fullName evidence="2">Uncharacterized protein</fullName>
    </submittedName>
</protein>
<gene>
    <name evidence="2" type="ORF">PSYICH_LOCUS3024</name>
</gene>
<sequence length="106" mass="11599">MLNQSPPSFGNNTLQHNVNEVTPNDIDNINNEANINDTVDNIINGDIINDNAAVIIGNQNPFENISAIPVVPGPSGCQKRKQQAKILTSPEIIAKKETKDKRQLQN</sequence>
<proteinExistence type="predicted"/>
<dbReference type="AlphaFoldDB" id="A0A9P0G4R5"/>
<evidence type="ECO:0000313" key="2">
    <source>
        <dbReference type="EMBL" id="CAH1101959.1"/>
    </source>
</evidence>
<feature type="compositionally biased region" description="Polar residues" evidence="1">
    <location>
        <begin position="1"/>
        <end position="22"/>
    </location>
</feature>
<dbReference type="EMBL" id="OV651824">
    <property type="protein sequence ID" value="CAH1101959.1"/>
    <property type="molecule type" value="Genomic_DNA"/>
</dbReference>
<dbReference type="Proteomes" id="UP001153636">
    <property type="component" value="Chromosome 12"/>
</dbReference>